<reference evidence="3" key="1">
    <citation type="submission" date="2021-02" db="EMBL/GenBank/DDBJ databases">
        <authorList>
            <person name="Nowell W R."/>
        </authorList>
    </citation>
    <scope>NUCLEOTIDE SEQUENCE</scope>
    <source>
        <strain evidence="3">Ploen Becks lab</strain>
    </source>
</reference>
<dbReference type="EMBL" id="CAJNOC010000444">
    <property type="protein sequence ID" value="CAF0762427.1"/>
    <property type="molecule type" value="Genomic_DNA"/>
</dbReference>
<dbReference type="InterPro" id="IPR023231">
    <property type="entry name" value="GSKIP_dom_sf"/>
</dbReference>
<dbReference type="GO" id="GO:0051018">
    <property type="term" value="F:protein kinase A binding"/>
    <property type="evidence" value="ECO:0007669"/>
    <property type="project" value="TreeGrafter"/>
</dbReference>
<gene>
    <name evidence="3" type="ORF">OXX778_LOCUS4506</name>
</gene>
<dbReference type="AlphaFoldDB" id="A0A813Q5S0"/>
<dbReference type="SUPFAM" id="SSF103107">
    <property type="entry name" value="Hypothetical protein c14orf129, hspc210"/>
    <property type="match status" value="1"/>
</dbReference>
<organism evidence="3 4">
    <name type="scientific">Brachionus calyciflorus</name>
    <dbReference type="NCBI Taxonomy" id="104777"/>
    <lineage>
        <taxon>Eukaryota</taxon>
        <taxon>Metazoa</taxon>
        <taxon>Spiralia</taxon>
        <taxon>Gnathifera</taxon>
        <taxon>Rotifera</taxon>
        <taxon>Eurotatoria</taxon>
        <taxon>Monogononta</taxon>
        <taxon>Pseudotrocha</taxon>
        <taxon>Ploima</taxon>
        <taxon>Brachionidae</taxon>
        <taxon>Brachionus</taxon>
    </lineage>
</organism>
<dbReference type="Pfam" id="PF05303">
    <property type="entry name" value="GSKIP_dom"/>
    <property type="match status" value="1"/>
</dbReference>
<dbReference type="Proteomes" id="UP000663879">
    <property type="component" value="Unassembled WGS sequence"/>
</dbReference>
<evidence type="ECO:0000313" key="4">
    <source>
        <dbReference type="Proteomes" id="UP000663879"/>
    </source>
</evidence>
<dbReference type="Gene3D" id="3.30.2280.10">
    <property type="entry name" value="Hypothetical protein (hspc210)"/>
    <property type="match status" value="1"/>
</dbReference>
<dbReference type="PANTHER" id="PTHR12490">
    <property type="entry name" value="GSK3B-INTERACTING PROTEIN"/>
    <property type="match status" value="1"/>
</dbReference>
<sequence>MFLNCNTDENDDKCERSFVKEAERSVKEIEFGVKYAQVSNILEKNDLIAFINIRSLEDQMCCVELNLGGYLIVSREFDTIDKNLREENILKRKNHYETIESLMFNFSPMFAKIFNELVCEKLKFY</sequence>
<proteinExistence type="inferred from homology"/>
<dbReference type="GO" id="GO:0060828">
    <property type="term" value="P:regulation of canonical Wnt signaling pathway"/>
    <property type="evidence" value="ECO:0007669"/>
    <property type="project" value="InterPro"/>
</dbReference>
<evidence type="ECO:0000313" key="3">
    <source>
        <dbReference type="EMBL" id="CAF0762427.1"/>
    </source>
</evidence>
<dbReference type="InterPro" id="IPR037395">
    <property type="entry name" value="GSKIP"/>
</dbReference>
<protein>
    <recommendedName>
        <fullName evidence="2">GSKIP domain-containing protein</fullName>
    </recommendedName>
</protein>
<dbReference type="InterPro" id="IPR007967">
    <property type="entry name" value="GSKIP_dom"/>
</dbReference>
<dbReference type="OrthoDB" id="5804279at2759"/>
<keyword evidence="4" id="KW-1185">Reference proteome</keyword>
<dbReference type="PANTHER" id="PTHR12490:SF4">
    <property type="entry name" value="GSK3B-INTERACTING PROTEIN"/>
    <property type="match status" value="1"/>
</dbReference>
<dbReference type="GO" id="GO:0019207">
    <property type="term" value="F:kinase regulator activity"/>
    <property type="evidence" value="ECO:0007669"/>
    <property type="project" value="TreeGrafter"/>
</dbReference>
<comment type="caution">
    <text evidence="3">The sequence shown here is derived from an EMBL/GenBank/DDBJ whole genome shotgun (WGS) entry which is preliminary data.</text>
</comment>
<evidence type="ECO:0000256" key="1">
    <source>
        <dbReference type="ARBA" id="ARBA00009571"/>
    </source>
</evidence>
<evidence type="ECO:0000259" key="2">
    <source>
        <dbReference type="Pfam" id="PF05303"/>
    </source>
</evidence>
<name>A0A813Q5S0_9BILA</name>
<comment type="similarity">
    <text evidence="1">Belongs to the GSKIP family.</text>
</comment>
<feature type="domain" description="GSKIP" evidence="2">
    <location>
        <begin position="20"/>
        <end position="123"/>
    </location>
</feature>
<accession>A0A813Q5S0</accession>
<dbReference type="GO" id="GO:0005737">
    <property type="term" value="C:cytoplasm"/>
    <property type="evidence" value="ECO:0007669"/>
    <property type="project" value="TreeGrafter"/>
</dbReference>